<dbReference type="Pfam" id="PF00892">
    <property type="entry name" value="EamA"/>
    <property type="match status" value="2"/>
</dbReference>
<keyword evidence="3 7" id="KW-0812">Transmembrane</keyword>
<feature type="transmembrane region" description="Helical" evidence="7">
    <location>
        <begin position="103"/>
        <end position="122"/>
    </location>
</feature>
<feature type="region of interest" description="Disordered" evidence="6">
    <location>
        <begin position="300"/>
        <end position="343"/>
    </location>
</feature>
<accession>A0A8I1SGG7</accession>
<organism evidence="9 10">
    <name type="scientific">Thalassospira povalilytica</name>
    <dbReference type="NCBI Taxonomy" id="732237"/>
    <lineage>
        <taxon>Bacteria</taxon>
        <taxon>Pseudomonadati</taxon>
        <taxon>Pseudomonadota</taxon>
        <taxon>Alphaproteobacteria</taxon>
        <taxon>Rhodospirillales</taxon>
        <taxon>Thalassospiraceae</taxon>
        <taxon>Thalassospira</taxon>
    </lineage>
</organism>
<comment type="caution">
    <text evidence="9">The sequence shown here is derived from an EMBL/GenBank/DDBJ whole genome shotgun (WGS) entry which is preliminary data.</text>
</comment>
<dbReference type="SUPFAM" id="SSF103481">
    <property type="entry name" value="Multidrug resistance efflux transporter EmrE"/>
    <property type="match status" value="2"/>
</dbReference>
<comment type="similarity">
    <text evidence="2">Belongs to the drug/metabolite transporter (DMT) superfamily. 10 TMS drug/metabolite exporter (DME) (TC 2.A.7.3) family.</text>
</comment>
<evidence type="ECO:0000256" key="3">
    <source>
        <dbReference type="ARBA" id="ARBA00022692"/>
    </source>
</evidence>
<evidence type="ECO:0000256" key="5">
    <source>
        <dbReference type="ARBA" id="ARBA00023136"/>
    </source>
</evidence>
<feature type="domain" description="EamA" evidence="8">
    <location>
        <begin position="154"/>
        <end position="283"/>
    </location>
</feature>
<feature type="transmembrane region" description="Helical" evidence="7">
    <location>
        <begin position="155"/>
        <end position="173"/>
    </location>
</feature>
<name>A0A8I1SGG7_9PROT</name>
<proteinExistence type="inferred from homology"/>
<evidence type="ECO:0000256" key="7">
    <source>
        <dbReference type="SAM" id="Phobius"/>
    </source>
</evidence>
<feature type="transmembrane region" description="Helical" evidence="7">
    <location>
        <begin position="267"/>
        <end position="284"/>
    </location>
</feature>
<dbReference type="Proteomes" id="UP000664405">
    <property type="component" value="Unassembled WGS sequence"/>
</dbReference>
<feature type="transmembrane region" description="Helical" evidence="7">
    <location>
        <begin position="131"/>
        <end position="149"/>
    </location>
</feature>
<feature type="transmembrane region" description="Helical" evidence="7">
    <location>
        <begin position="185"/>
        <end position="205"/>
    </location>
</feature>
<evidence type="ECO:0000259" key="8">
    <source>
        <dbReference type="Pfam" id="PF00892"/>
    </source>
</evidence>
<evidence type="ECO:0000256" key="2">
    <source>
        <dbReference type="ARBA" id="ARBA00009853"/>
    </source>
</evidence>
<evidence type="ECO:0000313" key="9">
    <source>
        <dbReference type="EMBL" id="MBN8195547.1"/>
    </source>
</evidence>
<feature type="transmembrane region" description="Helical" evidence="7">
    <location>
        <begin position="211"/>
        <end position="231"/>
    </location>
</feature>
<sequence>MVFSRVTTDNTALKGALLMITAALCFAAMAVLIRYVTRDVHPFEAAFFRNFFGLLPMVPWLIGNGLGGLKTERFKLHFLRGALGFGAMSCLFTALAITPAAQVIAINFTLPILTTVLAAIIVRETVRARRWSAVAIGFVGAMVIIRPFGQDFETGAILALFATLFMACAMTTVKMLSRTDSANAIVTWMGLVMTPLSLPPAIYFWQTPSLWQLFIMLLIAVTGTAGQQLLVRAYRTADQSYVMIFDFLRLPFVAAMAFVMFGEVVDLWTWAGAALIIGSALYIARREAVLAKRAKMAARVPTTAPADPQAIPATRPDRPEQGQAGADQHSNPGDNRQERTPDA</sequence>
<dbReference type="GO" id="GO:0016020">
    <property type="term" value="C:membrane"/>
    <property type="evidence" value="ECO:0007669"/>
    <property type="project" value="UniProtKB-SubCell"/>
</dbReference>
<dbReference type="InterPro" id="IPR000620">
    <property type="entry name" value="EamA_dom"/>
</dbReference>
<dbReference type="EMBL" id="JAEKJW010000001">
    <property type="protein sequence ID" value="MBN8195547.1"/>
    <property type="molecule type" value="Genomic_DNA"/>
</dbReference>
<dbReference type="InterPro" id="IPR037185">
    <property type="entry name" value="EmrE-like"/>
</dbReference>
<dbReference type="PANTHER" id="PTHR22911">
    <property type="entry name" value="ACYL-MALONYL CONDENSING ENZYME-RELATED"/>
    <property type="match status" value="1"/>
</dbReference>
<dbReference type="AlphaFoldDB" id="A0A8I1SGG7"/>
<evidence type="ECO:0000256" key="6">
    <source>
        <dbReference type="SAM" id="MobiDB-lite"/>
    </source>
</evidence>
<gene>
    <name evidence="9" type="ORF">JF547_03370</name>
</gene>
<evidence type="ECO:0000256" key="4">
    <source>
        <dbReference type="ARBA" id="ARBA00022989"/>
    </source>
</evidence>
<feature type="transmembrane region" description="Helical" evidence="7">
    <location>
        <begin position="243"/>
        <end position="261"/>
    </location>
</feature>
<feature type="transmembrane region" description="Helical" evidence="7">
    <location>
        <begin position="78"/>
        <end position="97"/>
    </location>
</feature>
<keyword evidence="5 7" id="KW-0472">Membrane</keyword>
<keyword evidence="4 7" id="KW-1133">Transmembrane helix</keyword>
<comment type="subcellular location">
    <subcellularLocation>
        <location evidence="1">Membrane</location>
        <topology evidence="1">Multi-pass membrane protein</topology>
    </subcellularLocation>
</comment>
<evidence type="ECO:0000313" key="10">
    <source>
        <dbReference type="Proteomes" id="UP000664405"/>
    </source>
</evidence>
<evidence type="ECO:0000256" key="1">
    <source>
        <dbReference type="ARBA" id="ARBA00004141"/>
    </source>
</evidence>
<reference evidence="9" key="1">
    <citation type="submission" date="2020-12" db="EMBL/GenBank/DDBJ databases">
        <title>Oil enriched cultivation method for isolating marine PHA-producing bacteria.</title>
        <authorList>
            <person name="Zheng W."/>
            <person name="Yu S."/>
            <person name="Huang Y."/>
        </authorList>
    </citation>
    <scope>NUCLEOTIDE SEQUENCE</scope>
    <source>
        <strain evidence="9">SY-2-3</strain>
    </source>
</reference>
<dbReference type="PANTHER" id="PTHR22911:SF6">
    <property type="entry name" value="SOLUTE CARRIER FAMILY 35 MEMBER G1"/>
    <property type="match status" value="1"/>
</dbReference>
<protein>
    <submittedName>
        <fullName evidence="9">DMT family transporter</fullName>
    </submittedName>
</protein>
<feature type="transmembrane region" description="Helical" evidence="7">
    <location>
        <begin position="12"/>
        <end position="35"/>
    </location>
</feature>
<feature type="transmembrane region" description="Helical" evidence="7">
    <location>
        <begin position="47"/>
        <end position="66"/>
    </location>
</feature>
<dbReference type="RefSeq" id="WP_206926646.1">
    <property type="nucleotide sequence ID" value="NZ_JAEKJW010000001.1"/>
</dbReference>
<feature type="domain" description="EamA" evidence="8">
    <location>
        <begin position="14"/>
        <end position="145"/>
    </location>
</feature>